<dbReference type="RefSeq" id="WP_050535207.1">
    <property type="nucleotide sequence ID" value="NZ_CTKE01000015.1"/>
</dbReference>
<accession>A0A0U1HVE6</accession>
<evidence type="ECO:0000313" key="2">
    <source>
        <dbReference type="Proteomes" id="UP000042054"/>
    </source>
</evidence>
<dbReference type="OrthoDB" id="6481182at2"/>
<reference evidence="1 2" key="1">
    <citation type="submission" date="2015-03" db="EMBL/GenBank/DDBJ databases">
        <authorList>
            <person name="Murphy D."/>
        </authorList>
    </citation>
    <scope>NUCLEOTIDE SEQUENCE [LARGE SCALE GENOMIC DNA]</scope>
    <source>
        <strain evidence="1 2">68/02</strain>
    </source>
</reference>
<dbReference type="STRING" id="29485.CH64_1190"/>
<name>A0A0U1HVE6_YERRO</name>
<dbReference type="AlphaFoldDB" id="A0A0U1HVE6"/>
<organism evidence="1 2">
    <name type="scientific">Yersinia rohdei</name>
    <dbReference type="NCBI Taxonomy" id="29485"/>
    <lineage>
        <taxon>Bacteria</taxon>
        <taxon>Pseudomonadati</taxon>
        <taxon>Pseudomonadota</taxon>
        <taxon>Gammaproteobacteria</taxon>
        <taxon>Enterobacterales</taxon>
        <taxon>Yersiniaceae</taxon>
        <taxon>Yersinia</taxon>
    </lineage>
</organism>
<sequence>MWSCGIQTHSPESHSYYIKGDSVDDVISTPNADELVKNGNFFKDKTAINFALNEAKENEIFNAIIIENAYHSINGNYCYINNPIVNQLDMANIIARKASKLLQEEIDKGNPHYVTAGSILDQLIVAEVSGVNTIDINNSDWVANNPLTKAMKLCIGDNHDQADINAVISDRVIQYYQYKMGEQDSLDLDNHVKRLTGTMLFTISGSQKNNSMVTDQDNFIRDLIELGNKPASNKRDAVYISSYA</sequence>
<protein>
    <submittedName>
        <fullName evidence="1">Uncharacterized protein</fullName>
    </submittedName>
</protein>
<dbReference type="Proteomes" id="UP000042054">
    <property type="component" value="Unassembled WGS sequence"/>
</dbReference>
<gene>
    <name evidence="1" type="ORF">ERS008555_02942</name>
</gene>
<evidence type="ECO:0000313" key="1">
    <source>
        <dbReference type="EMBL" id="CQI93494.1"/>
    </source>
</evidence>
<proteinExistence type="predicted"/>
<dbReference type="EMBL" id="CTKE01000015">
    <property type="protein sequence ID" value="CQI93494.1"/>
    <property type="molecule type" value="Genomic_DNA"/>
</dbReference>